<keyword evidence="7 8" id="KW-0503">Monooxygenase</keyword>
<dbReference type="eggNOG" id="KOG1399">
    <property type="taxonomic scope" value="Eukaryota"/>
</dbReference>
<dbReference type="GO" id="GO:0050661">
    <property type="term" value="F:NADP binding"/>
    <property type="evidence" value="ECO:0007669"/>
    <property type="project" value="InterPro"/>
</dbReference>
<evidence type="ECO:0000256" key="6">
    <source>
        <dbReference type="ARBA" id="ARBA00023002"/>
    </source>
</evidence>
<dbReference type="PRINTS" id="PR00370">
    <property type="entry name" value="FMOXYGENASE"/>
</dbReference>
<dbReference type="EC" id="1.-.-.-" evidence="8"/>
<dbReference type="STRING" id="7370.A0A1I8N0S7"/>
<dbReference type="GO" id="GO:0004499">
    <property type="term" value="F:N,N-dimethylaniline monooxygenase activity"/>
    <property type="evidence" value="ECO:0007669"/>
    <property type="project" value="InterPro"/>
</dbReference>
<comment type="cofactor">
    <cofactor evidence="1 8">
        <name>FAD</name>
        <dbReference type="ChEBI" id="CHEBI:57692"/>
    </cofactor>
</comment>
<accession>A0A1I8N0S7</accession>
<evidence type="ECO:0000256" key="8">
    <source>
        <dbReference type="RuleBase" id="RU361177"/>
    </source>
</evidence>
<sequence>MKRVVVVGAGTAGLCAARRALENGYSVTIYEQNNEIGGTWVYTDQVGTNEYGIEVHSSMYQGLRTNLPKEVMGYPDFQIDGYEESYVPSKAIENFLGDFCEKYQLQKYINFLHYVIRIMPKDNQWQVVVKNLKTGVVDFLMYDYVMICNGHYHTPLYPSIKGSETFQGQQIHSHDYKNAERFRDQTVLIIGAGPSGMDLCHEISKVAKRVTLSHHMPETPKTKFRSNVNQKPDVSYIKGSTVVFTNNEKETYSIIFYCTGYKYSFPFLSSNCGIYVDDNWVRPLYKHCINIEYPTMSFIGIPYYVCAAQMMDLQSRFTMAFWKGNKELPSKEEMLEDTAKEMQRRFAKGYKKRQAHMMGEEQIHYYNDLAETAAIENIKPVMTYLHNESSRRFLDDLLHFREDVFRIVDNESFVKIN</sequence>
<dbReference type="VEuPathDB" id="VectorBase:MDOA010368"/>
<comment type="similarity">
    <text evidence="2 8">Belongs to the FMO family.</text>
</comment>
<keyword evidence="3 8" id="KW-0285">Flavoprotein</keyword>
<dbReference type="AlphaFoldDB" id="A0A1I8N0S7"/>
<evidence type="ECO:0000256" key="4">
    <source>
        <dbReference type="ARBA" id="ARBA00022827"/>
    </source>
</evidence>
<evidence type="ECO:0000256" key="2">
    <source>
        <dbReference type="ARBA" id="ARBA00009183"/>
    </source>
</evidence>
<gene>
    <name evidence="9" type="primary">101898657</name>
</gene>
<dbReference type="EnsemblMetazoa" id="MDOA010368-RC">
    <property type="protein sequence ID" value="MDOA010368-PC"/>
    <property type="gene ID" value="MDOA010368"/>
</dbReference>
<dbReference type="FunFam" id="3.50.50.60:FF:000138">
    <property type="entry name" value="Flavin-containing monooxygenase"/>
    <property type="match status" value="1"/>
</dbReference>
<dbReference type="Pfam" id="PF00743">
    <property type="entry name" value="FMO-like"/>
    <property type="match status" value="2"/>
</dbReference>
<dbReference type="SUPFAM" id="SSF51905">
    <property type="entry name" value="FAD/NAD(P)-binding domain"/>
    <property type="match status" value="2"/>
</dbReference>
<keyword evidence="5" id="KW-0521">NADP</keyword>
<dbReference type="GO" id="GO:0050660">
    <property type="term" value="F:flavin adenine dinucleotide binding"/>
    <property type="evidence" value="ECO:0007669"/>
    <property type="project" value="InterPro"/>
</dbReference>
<dbReference type="VEuPathDB" id="VectorBase:MDOMA2_011517"/>
<keyword evidence="4 8" id="KW-0274">FAD</keyword>
<dbReference type="PIRSF" id="PIRSF000332">
    <property type="entry name" value="FMO"/>
    <property type="match status" value="1"/>
</dbReference>
<dbReference type="InterPro" id="IPR050346">
    <property type="entry name" value="FMO-like"/>
</dbReference>
<proteinExistence type="inferred from homology"/>
<evidence type="ECO:0000256" key="7">
    <source>
        <dbReference type="ARBA" id="ARBA00023033"/>
    </source>
</evidence>
<organism evidence="9">
    <name type="scientific">Musca domestica</name>
    <name type="common">House fly</name>
    <dbReference type="NCBI Taxonomy" id="7370"/>
    <lineage>
        <taxon>Eukaryota</taxon>
        <taxon>Metazoa</taxon>
        <taxon>Ecdysozoa</taxon>
        <taxon>Arthropoda</taxon>
        <taxon>Hexapoda</taxon>
        <taxon>Insecta</taxon>
        <taxon>Pterygota</taxon>
        <taxon>Neoptera</taxon>
        <taxon>Endopterygota</taxon>
        <taxon>Diptera</taxon>
        <taxon>Brachycera</taxon>
        <taxon>Muscomorpha</taxon>
        <taxon>Muscoidea</taxon>
        <taxon>Muscidae</taxon>
        <taxon>Musca</taxon>
    </lineage>
</organism>
<evidence type="ECO:0000256" key="3">
    <source>
        <dbReference type="ARBA" id="ARBA00022630"/>
    </source>
</evidence>
<dbReference type="PANTHER" id="PTHR23023">
    <property type="entry name" value="DIMETHYLANILINE MONOOXYGENASE"/>
    <property type="match status" value="1"/>
</dbReference>
<name>A0A1I8N0S7_MUSDO</name>
<dbReference type="Gene3D" id="3.50.50.60">
    <property type="entry name" value="FAD/NAD(P)-binding domain"/>
    <property type="match status" value="2"/>
</dbReference>
<evidence type="ECO:0000313" key="9">
    <source>
        <dbReference type="EnsemblMetazoa" id="MDOA010368-PC"/>
    </source>
</evidence>
<evidence type="ECO:0000256" key="5">
    <source>
        <dbReference type="ARBA" id="ARBA00022857"/>
    </source>
</evidence>
<dbReference type="InterPro" id="IPR036188">
    <property type="entry name" value="FAD/NAD-bd_sf"/>
</dbReference>
<protein>
    <recommendedName>
        <fullName evidence="8">Flavin-containing monooxygenase</fullName>
        <ecNumber evidence="8">1.-.-.-</ecNumber>
    </recommendedName>
</protein>
<dbReference type="InterPro" id="IPR020946">
    <property type="entry name" value="Flavin_mOase-like"/>
</dbReference>
<dbReference type="OrthoDB" id="66881at2759"/>
<keyword evidence="6 8" id="KW-0560">Oxidoreductase</keyword>
<dbReference type="InterPro" id="IPR000960">
    <property type="entry name" value="Flavin_mOase"/>
</dbReference>
<evidence type="ECO:0000256" key="1">
    <source>
        <dbReference type="ARBA" id="ARBA00001974"/>
    </source>
</evidence>
<reference evidence="9" key="1">
    <citation type="submission" date="2020-05" db="UniProtKB">
        <authorList>
            <consortium name="EnsemblMetazoa"/>
        </authorList>
    </citation>
    <scope>IDENTIFICATION</scope>
    <source>
        <strain evidence="9">Aabys</strain>
    </source>
</reference>